<dbReference type="CDD" id="cd01166">
    <property type="entry name" value="KdgK"/>
    <property type="match status" value="1"/>
</dbReference>
<sequence>MKFWEVGVLMKNELVTFGETMILFEAESEGGFRYTSRFIKRMGGAESNVAIAVTKLGHDATWMSKVSDDELGEFVVRELQAEGVNTAYVKKTTTAPTAIYIKERKRADQTNVYYFRHGSAASELTASDLDFSVIEQAKILHVTGITLLLSDSCYEAAMEAVLFAKEKGVFVSFDPNLRFALIKRVGEDTSRERILTIAKLADLVLPGLDEASWLLGEKEEQELVQEFITLGAGSVVLKNNDHEMLYATKEESGKLSGFHVENVADPVGAGDGFAAGVLVSLLENKPLKDAVRFGSAVGALVVQTKGDFEGMPERKEVDALINQDNKVNGGVLR</sequence>
<dbReference type="EMBL" id="JALP01000187">
    <property type="protein sequence ID" value="THG89976.1"/>
    <property type="molecule type" value="Genomic_DNA"/>
</dbReference>
<comment type="similarity">
    <text evidence="1">Belongs to the carbohydrate kinase PfkB family.</text>
</comment>
<dbReference type="Pfam" id="PF00294">
    <property type="entry name" value="PfkB"/>
    <property type="match status" value="1"/>
</dbReference>
<organism evidence="7 8">
    <name type="scientific">Alkalihalobacillus alcalophilus ATCC 27647 = CGMCC 1.3604</name>
    <dbReference type="NCBI Taxonomy" id="1218173"/>
    <lineage>
        <taxon>Bacteria</taxon>
        <taxon>Bacillati</taxon>
        <taxon>Bacillota</taxon>
        <taxon>Bacilli</taxon>
        <taxon>Bacillales</taxon>
        <taxon>Bacillaceae</taxon>
        <taxon>Alkalihalobacillus</taxon>
    </lineage>
</organism>
<dbReference type="PANTHER" id="PTHR43085">
    <property type="entry name" value="HEXOKINASE FAMILY MEMBER"/>
    <property type="match status" value="1"/>
</dbReference>
<comment type="caution">
    <text evidence="7">The sequence shown here is derived from an EMBL/GenBank/DDBJ whole genome shotgun (WGS) entry which is preliminary data.</text>
</comment>
<dbReference type="Gene3D" id="3.40.1190.20">
    <property type="match status" value="1"/>
</dbReference>
<keyword evidence="4" id="KW-0418">Kinase</keyword>
<evidence type="ECO:0000313" key="8">
    <source>
        <dbReference type="Proteomes" id="UP000297014"/>
    </source>
</evidence>
<evidence type="ECO:0000256" key="2">
    <source>
        <dbReference type="ARBA" id="ARBA00022679"/>
    </source>
</evidence>
<gene>
    <name evidence="7" type="ORF">AJ85_14105</name>
</gene>
<evidence type="ECO:0000313" key="7">
    <source>
        <dbReference type="EMBL" id="THG89976.1"/>
    </source>
</evidence>
<reference evidence="7 8" key="1">
    <citation type="submission" date="2014-01" db="EMBL/GenBank/DDBJ databases">
        <title>Draft genome sequencing of Bacillus alcalophilus CGMCC 1.3604.</title>
        <authorList>
            <person name="Yang J."/>
            <person name="Diao L."/>
            <person name="Yang S."/>
        </authorList>
    </citation>
    <scope>NUCLEOTIDE SEQUENCE [LARGE SCALE GENOMIC DNA]</scope>
    <source>
        <strain evidence="7 8">CGMCC 1.3604</strain>
    </source>
</reference>
<dbReference type="SUPFAM" id="SSF53613">
    <property type="entry name" value="Ribokinase-like"/>
    <property type="match status" value="1"/>
</dbReference>
<protein>
    <recommendedName>
        <fullName evidence="6">Carbohydrate kinase PfkB domain-containing protein</fullName>
    </recommendedName>
</protein>
<keyword evidence="3" id="KW-0547">Nucleotide-binding</keyword>
<evidence type="ECO:0000256" key="5">
    <source>
        <dbReference type="ARBA" id="ARBA00022840"/>
    </source>
</evidence>
<dbReference type="GO" id="GO:0005524">
    <property type="term" value="F:ATP binding"/>
    <property type="evidence" value="ECO:0007669"/>
    <property type="project" value="UniProtKB-KW"/>
</dbReference>
<dbReference type="GO" id="GO:0016301">
    <property type="term" value="F:kinase activity"/>
    <property type="evidence" value="ECO:0007669"/>
    <property type="project" value="UniProtKB-KW"/>
</dbReference>
<evidence type="ECO:0000259" key="6">
    <source>
        <dbReference type="Pfam" id="PF00294"/>
    </source>
</evidence>
<evidence type="ECO:0000256" key="3">
    <source>
        <dbReference type="ARBA" id="ARBA00022741"/>
    </source>
</evidence>
<dbReference type="InterPro" id="IPR011611">
    <property type="entry name" value="PfkB_dom"/>
</dbReference>
<evidence type="ECO:0000256" key="1">
    <source>
        <dbReference type="ARBA" id="ARBA00010688"/>
    </source>
</evidence>
<dbReference type="PANTHER" id="PTHR43085:SF1">
    <property type="entry name" value="PSEUDOURIDINE KINASE-RELATED"/>
    <property type="match status" value="1"/>
</dbReference>
<proteinExistence type="inferred from homology"/>
<name>A0A4S4JXJ9_ALKAL</name>
<dbReference type="InterPro" id="IPR002173">
    <property type="entry name" value="Carboh/pur_kinase_PfkB_CS"/>
</dbReference>
<keyword evidence="5" id="KW-0067">ATP-binding</keyword>
<dbReference type="InterPro" id="IPR050306">
    <property type="entry name" value="PfkB_Carbo_kinase"/>
</dbReference>
<dbReference type="InterPro" id="IPR029056">
    <property type="entry name" value="Ribokinase-like"/>
</dbReference>
<dbReference type="PROSITE" id="PS00584">
    <property type="entry name" value="PFKB_KINASES_2"/>
    <property type="match status" value="1"/>
</dbReference>
<feature type="domain" description="Carbohydrate kinase PfkB" evidence="6">
    <location>
        <begin position="12"/>
        <end position="312"/>
    </location>
</feature>
<dbReference type="Proteomes" id="UP000297014">
    <property type="component" value="Unassembled WGS sequence"/>
</dbReference>
<accession>A0A4S4JXJ9</accession>
<dbReference type="AlphaFoldDB" id="A0A4S4JXJ9"/>
<keyword evidence="2" id="KW-0808">Transferase</keyword>
<evidence type="ECO:0000256" key="4">
    <source>
        <dbReference type="ARBA" id="ARBA00022777"/>
    </source>
</evidence>